<dbReference type="InParanoid" id="I7MKB7"/>
<sequence length="401" mass="47252">MSAQQPNDQFPAKWLNDSNLEDNQKDIKDLHLMKEGFKIVDKQGIVYRDLQFEEEKKPLSEQTKEALTTGAKLVGSAAIQVADASKYGFMKLFGFLQKAGDKIIGNLSAFQETYLQYRQKQKELQEQENKSQIQENWEIIVSDDTPQEEIDQIKKQIEEDGGVLKITRVQKAVNLQKLGSNLRIIQLQNSSESFCRFIENQPSRIRQEQFGLLDSENIEMRGALQLDDSEFEQMKKYQEELVKDQYFDWSRILSPNQNLQDEQNQQQNNISDSSECYVYRIDNATISQQSQQVFDANQYNNFMKVLVPSINPQQVNQMPQEYQENYANQGYQNNQNQNYDNQNNYQQNIDQNNQYLQNYYYNQMNQAQYNNHNQMNQPQYNNYNQNQNQDEDKQLEEPMAN</sequence>
<evidence type="ECO:0000313" key="3">
    <source>
        <dbReference type="Proteomes" id="UP000009168"/>
    </source>
</evidence>
<gene>
    <name evidence="2" type="ORF">TTHERM_00284140</name>
</gene>
<dbReference type="Proteomes" id="UP000009168">
    <property type="component" value="Unassembled WGS sequence"/>
</dbReference>
<feature type="compositionally biased region" description="Low complexity" evidence="1">
    <location>
        <begin position="373"/>
        <end position="388"/>
    </location>
</feature>
<dbReference type="KEGG" id="tet:TTHERM_00284140"/>
<dbReference type="GeneID" id="7826674"/>
<dbReference type="RefSeq" id="XP_001018269.4">
    <property type="nucleotide sequence ID" value="XM_001018269.4"/>
</dbReference>
<evidence type="ECO:0000256" key="1">
    <source>
        <dbReference type="SAM" id="MobiDB-lite"/>
    </source>
</evidence>
<organism evidence="2 3">
    <name type="scientific">Tetrahymena thermophila (strain SB210)</name>
    <dbReference type="NCBI Taxonomy" id="312017"/>
    <lineage>
        <taxon>Eukaryota</taxon>
        <taxon>Sar</taxon>
        <taxon>Alveolata</taxon>
        <taxon>Ciliophora</taxon>
        <taxon>Intramacronucleata</taxon>
        <taxon>Oligohymenophorea</taxon>
        <taxon>Hymenostomatida</taxon>
        <taxon>Tetrahymenina</taxon>
        <taxon>Tetrahymenidae</taxon>
        <taxon>Tetrahymena</taxon>
    </lineage>
</organism>
<feature type="region of interest" description="Disordered" evidence="1">
    <location>
        <begin position="373"/>
        <end position="401"/>
    </location>
</feature>
<feature type="compositionally biased region" description="Basic and acidic residues" evidence="1">
    <location>
        <begin position="390"/>
        <end position="401"/>
    </location>
</feature>
<name>I7MKB7_TETTS</name>
<evidence type="ECO:0000313" key="2">
    <source>
        <dbReference type="EMBL" id="EAR98024.4"/>
    </source>
</evidence>
<dbReference type="AlphaFoldDB" id="I7MKB7"/>
<protein>
    <submittedName>
        <fullName evidence="2">Uncharacterized protein</fullName>
    </submittedName>
</protein>
<dbReference type="EMBL" id="GG662656">
    <property type="protein sequence ID" value="EAR98024.4"/>
    <property type="molecule type" value="Genomic_DNA"/>
</dbReference>
<keyword evidence="3" id="KW-1185">Reference proteome</keyword>
<reference evidence="3" key="1">
    <citation type="journal article" date="2006" name="PLoS Biol.">
        <title>Macronuclear genome sequence of the ciliate Tetrahymena thermophila, a model eukaryote.</title>
        <authorList>
            <person name="Eisen J.A."/>
            <person name="Coyne R.S."/>
            <person name="Wu M."/>
            <person name="Wu D."/>
            <person name="Thiagarajan M."/>
            <person name="Wortman J.R."/>
            <person name="Badger J.H."/>
            <person name="Ren Q."/>
            <person name="Amedeo P."/>
            <person name="Jones K.M."/>
            <person name="Tallon L.J."/>
            <person name="Delcher A.L."/>
            <person name="Salzberg S.L."/>
            <person name="Silva J.C."/>
            <person name="Haas B.J."/>
            <person name="Majoros W.H."/>
            <person name="Farzad M."/>
            <person name="Carlton J.M."/>
            <person name="Smith R.K. Jr."/>
            <person name="Garg J."/>
            <person name="Pearlman R.E."/>
            <person name="Karrer K.M."/>
            <person name="Sun L."/>
            <person name="Manning G."/>
            <person name="Elde N.C."/>
            <person name="Turkewitz A.P."/>
            <person name="Asai D.J."/>
            <person name="Wilkes D.E."/>
            <person name="Wang Y."/>
            <person name="Cai H."/>
            <person name="Collins K."/>
            <person name="Stewart B.A."/>
            <person name="Lee S.R."/>
            <person name="Wilamowska K."/>
            <person name="Weinberg Z."/>
            <person name="Ruzzo W.L."/>
            <person name="Wloga D."/>
            <person name="Gaertig J."/>
            <person name="Frankel J."/>
            <person name="Tsao C.-C."/>
            <person name="Gorovsky M.A."/>
            <person name="Keeling P.J."/>
            <person name="Waller R.F."/>
            <person name="Patron N.J."/>
            <person name="Cherry J.M."/>
            <person name="Stover N.A."/>
            <person name="Krieger C.J."/>
            <person name="del Toro C."/>
            <person name="Ryder H.F."/>
            <person name="Williamson S.C."/>
            <person name="Barbeau R.A."/>
            <person name="Hamilton E.P."/>
            <person name="Orias E."/>
        </authorList>
    </citation>
    <scope>NUCLEOTIDE SEQUENCE [LARGE SCALE GENOMIC DNA]</scope>
    <source>
        <strain evidence="3">SB210</strain>
    </source>
</reference>
<proteinExistence type="predicted"/>
<accession>I7MKB7</accession>